<sequence>MSRHRHYRRRVGPIFSKFVSFSLIFISFCLIIWGL</sequence>
<dbReference type="Gramene" id="KMS97392">
    <property type="protein sequence ID" value="KMS97392"/>
    <property type="gene ID" value="BVRB_6g155610"/>
</dbReference>
<keyword evidence="1" id="KW-0812">Transmembrane</keyword>
<reference evidence="2 3" key="1">
    <citation type="journal article" date="2014" name="Nature">
        <title>The genome of the recently domesticated crop plant sugar beet (Beta vulgaris).</title>
        <authorList>
            <person name="Dohm J.C."/>
            <person name="Minoche A.E."/>
            <person name="Holtgrawe D."/>
            <person name="Capella-Gutierrez S."/>
            <person name="Zakrzewski F."/>
            <person name="Tafer H."/>
            <person name="Rupp O."/>
            <person name="Sorensen T.R."/>
            <person name="Stracke R."/>
            <person name="Reinhardt R."/>
            <person name="Goesmann A."/>
            <person name="Kraft T."/>
            <person name="Schulz B."/>
            <person name="Stadler P.F."/>
            <person name="Schmidt T."/>
            <person name="Gabaldon T."/>
            <person name="Lehrach H."/>
            <person name="Weisshaar B."/>
            <person name="Himmelbauer H."/>
        </authorList>
    </citation>
    <scope>NUCLEOTIDE SEQUENCE [LARGE SCALE GENOMIC DNA]</scope>
    <source>
        <tissue evidence="2">Taproot</tissue>
    </source>
</reference>
<dbReference type="EMBL" id="KQ090323">
    <property type="protein sequence ID" value="KMS97392.1"/>
    <property type="molecule type" value="Genomic_DNA"/>
</dbReference>
<protein>
    <submittedName>
        <fullName evidence="2">Uncharacterized protein</fullName>
    </submittedName>
</protein>
<organism evidence="2 3">
    <name type="scientific">Beta vulgaris subsp. vulgaris</name>
    <name type="common">Beet</name>
    <dbReference type="NCBI Taxonomy" id="3555"/>
    <lineage>
        <taxon>Eukaryota</taxon>
        <taxon>Viridiplantae</taxon>
        <taxon>Streptophyta</taxon>
        <taxon>Embryophyta</taxon>
        <taxon>Tracheophyta</taxon>
        <taxon>Spermatophyta</taxon>
        <taxon>Magnoliopsida</taxon>
        <taxon>eudicotyledons</taxon>
        <taxon>Gunneridae</taxon>
        <taxon>Pentapetalae</taxon>
        <taxon>Caryophyllales</taxon>
        <taxon>Chenopodiaceae</taxon>
        <taxon>Betoideae</taxon>
        <taxon>Beta</taxon>
    </lineage>
</organism>
<evidence type="ECO:0000256" key="1">
    <source>
        <dbReference type="SAM" id="Phobius"/>
    </source>
</evidence>
<evidence type="ECO:0000313" key="3">
    <source>
        <dbReference type="Proteomes" id="UP000035740"/>
    </source>
</evidence>
<keyword evidence="3" id="KW-1185">Reference proteome</keyword>
<dbReference type="Proteomes" id="UP000035740">
    <property type="component" value="Unassembled WGS sequence"/>
</dbReference>
<accession>A0A0J8BBR5</accession>
<feature type="transmembrane region" description="Helical" evidence="1">
    <location>
        <begin position="12"/>
        <end position="33"/>
    </location>
</feature>
<proteinExistence type="predicted"/>
<keyword evidence="1" id="KW-0472">Membrane</keyword>
<evidence type="ECO:0000313" key="2">
    <source>
        <dbReference type="EMBL" id="KMS97392.1"/>
    </source>
</evidence>
<keyword evidence="1" id="KW-1133">Transmembrane helix</keyword>
<name>A0A0J8BBR5_BETVV</name>
<gene>
    <name evidence="2" type="ORF">BVRB_6g155610</name>
</gene>
<dbReference type="AlphaFoldDB" id="A0A0J8BBR5"/>